<protein>
    <recommendedName>
        <fullName evidence="5">ABC transporter</fullName>
    </recommendedName>
</protein>
<evidence type="ECO:0000313" key="3">
    <source>
        <dbReference type="EMBL" id="KJL43292.1"/>
    </source>
</evidence>
<evidence type="ECO:0000256" key="2">
    <source>
        <dbReference type="SAM" id="SignalP"/>
    </source>
</evidence>
<dbReference type="STRING" id="92835.RS81_00897"/>
<accession>A0A0M2H9M7</accession>
<reference evidence="3 4" key="1">
    <citation type="submission" date="2015-02" db="EMBL/GenBank/DDBJ databases">
        <title>Draft genome sequences of ten Microbacterium spp. with emphasis on heavy metal contaminated environments.</title>
        <authorList>
            <person name="Corretto E."/>
        </authorList>
    </citation>
    <scope>NUCLEOTIDE SEQUENCE [LARGE SCALE GENOMIC DNA]</scope>
    <source>
        <strain evidence="3 4">DSM 12510</strain>
    </source>
</reference>
<feature type="chain" id="PRO_5005633758" description="ABC transporter" evidence="2">
    <location>
        <begin position="24"/>
        <end position="408"/>
    </location>
</feature>
<comment type="caution">
    <text evidence="3">The sequence shown here is derived from an EMBL/GenBank/DDBJ whole genome shotgun (WGS) entry which is preliminary data.</text>
</comment>
<name>A0A0M2H9M7_9MICO</name>
<proteinExistence type="predicted"/>
<dbReference type="EMBL" id="JYIZ01000038">
    <property type="protein sequence ID" value="KJL43292.1"/>
    <property type="molecule type" value="Genomic_DNA"/>
</dbReference>
<sequence>MIFRRLTLALPALLTAAALTACAGTAAPATTSATSDGSGNGAESSGHGEMAGAAELNEPPLALMSIDSAGEVALLDLLTGESSPIGAVASPAALATDGRYGFVTTADGLEIVDSGRWSWDHGDHFHYYSAAPRIVGTVPGGGEAVATTGMLSTAGATGVFFGGTGEAVLLDNASLADGEITELFRIATGAETGVVAPLGDGALLADRDTLVFHHASGAATDATAACVGAAGAITTRVGLVVGCVDGAVLSTWEDSAPVFERIPYPVGADAVRATAFDGRKGRPTVAALAGDAGFWLLDTRELAWRLVPTDMPLARVSAVDDADGNVVALSADGRVLVYSAQSGEQLAATGPLVGDVGASASLTVDDQRAYVNDPATGVVFEIDYGDGARVARTLTTPTAAHFVAEVGR</sequence>
<dbReference type="InterPro" id="IPR011047">
    <property type="entry name" value="Quinoprotein_ADH-like_sf"/>
</dbReference>
<dbReference type="RefSeq" id="WP_045274862.1">
    <property type="nucleotide sequence ID" value="NZ_BAAAUP010000003.1"/>
</dbReference>
<dbReference type="Proteomes" id="UP000033956">
    <property type="component" value="Unassembled WGS sequence"/>
</dbReference>
<dbReference type="PROSITE" id="PS51257">
    <property type="entry name" value="PROKAR_LIPOPROTEIN"/>
    <property type="match status" value="1"/>
</dbReference>
<dbReference type="PATRIC" id="fig|92835.4.peg.915"/>
<evidence type="ECO:0000256" key="1">
    <source>
        <dbReference type="SAM" id="MobiDB-lite"/>
    </source>
</evidence>
<feature type="signal peptide" evidence="2">
    <location>
        <begin position="1"/>
        <end position="23"/>
    </location>
</feature>
<dbReference type="SUPFAM" id="SSF50998">
    <property type="entry name" value="Quinoprotein alcohol dehydrogenase-like"/>
    <property type="match status" value="1"/>
</dbReference>
<gene>
    <name evidence="3" type="ORF">RS81_00897</name>
</gene>
<keyword evidence="2" id="KW-0732">Signal</keyword>
<keyword evidence="4" id="KW-1185">Reference proteome</keyword>
<feature type="region of interest" description="Disordered" evidence="1">
    <location>
        <begin position="28"/>
        <end position="50"/>
    </location>
</feature>
<evidence type="ECO:0000313" key="4">
    <source>
        <dbReference type="Proteomes" id="UP000033956"/>
    </source>
</evidence>
<organism evidence="3 4">
    <name type="scientific">Microbacterium terrae</name>
    <dbReference type="NCBI Taxonomy" id="69369"/>
    <lineage>
        <taxon>Bacteria</taxon>
        <taxon>Bacillati</taxon>
        <taxon>Actinomycetota</taxon>
        <taxon>Actinomycetes</taxon>
        <taxon>Micrococcales</taxon>
        <taxon>Microbacteriaceae</taxon>
        <taxon>Microbacterium</taxon>
    </lineage>
</organism>
<evidence type="ECO:0008006" key="5">
    <source>
        <dbReference type="Google" id="ProtNLM"/>
    </source>
</evidence>
<dbReference type="AlphaFoldDB" id="A0A0M2H9M7"/>